<name>A0ABR0PJU5_GOSAR</name>
<dbReference type="Proteomes" id="UP001358586">
    <property type="component" value="Chromosome 6"/>
</dbReference>
<dbReference type="InterPro" id="IPR052929">
    <property type="entry name" value="RNase_H-like_EbsB-rel"/>
</dbReference>
<proteinExistence type="predicted"/>
<reference evidence="1 2" key="1">
    <citation type="submission" date="2023-03" db="EMBL/GenBank/DDBJ databases">
        <title>WGS of Gossypium arboreum.</title>
        <authorList>
            <person name="Yu D."/>
        </authorList>
    </citation>
    <scope>NUCLEOTIDE SEQUENCE [LARGE SCALE GENOMIC DNA]</scope>
    <source>
        <tissue evidence="1">Leaf</tissue>
    </source>
</reference>
<dbReference type="PANTHER" id="PTHR47074:SF61">
    <property type="entry name" value="RNASE H TYPE-1 DOMAIN-CONTAINING PROTEIN"/>
    <property type="match status" value="1"/>
</dbReference>
<dbReference type="PANTHER" id="PTHR47074">
    <property type="entry name" value="BNAC02G40300D PROTEIN"/>
    <property type="match status" value="1"/>
</dbReference>
<organism evidence="1 2">
    <name type="scientific">Gossypium arboreum</name>
    <name type="common">Tree cotton</name>
    <name type="synonym">Gossypium nanking</name>
    <dbReference type="NCBI Taxonomy" id="29729"/>
    <lineage>
        <taxon>Eukaryota</taxon>
        <taxon>Viridiplantae</taxon>
        <taxon>Streptophyta</taxon>
        <taxon>Embryophyta</taxon>
        <taxon>Tracheophyta</taxon>
        <taxon>Spermatophyta</taxon>
        <taxon>Magnoliopsida</taxon>
        <taxon>eudicotyledons</taxon>
        <taxon>Gunneridae</taxon>
        <taxon>Pentapetalae</taxon>
        <taxon>rosids</taxon>
        <taxon>malvids</taxon>
        <taxon>Malvales</taxon>
        <taxon>Malvaceae</taxon>
        <taxon>Malvoideae</taxon>
        <taxon>Gossypium</taxon>
    </lineage>
</organism>
<protein>
    <recommendedName>
        <fullName evidence="3">Reverse transcriptase</fullName>
    </recommendedName>
</protein>
<sequence>MQYRKLTNTVVCPRYGRGAETMDHLIRECPLSVSMWIELAIPNLLQETSLEFLQWLTWVFAQNAYFHCRLFCCAIWATWGERNARLHEKTSRTGIETAHFVRSYIAELDGVEQKTPKILQIARKWKHPPEQSVKINFDGAYDARLCQSALGVVARNSEGDVLLSSSKIHQGISSAFAAKALACRKVD</sequence>
<evidence type="ECO:0000313" key="2">
    <source>
        <dbReference type="Proteomes" id="UP001358586"/>
    </source>
</evidence>
<evidence type="ECO:0000313" key="1">
    <source>
        <dbReference type="EMBL" id="KAK5824690.1"/>
    </source>
</evidence>
<comment type="caution">
    <text evidence="1">The sequence shown here is derived from an EMBL/GenBank/DDBJ whole genome shotgun (WGS) entry which is preliminary data.</text>
</comment>
<gene>
    <name evidence="1" type="ORF">PVK06_019471</name>
</gene>
<evidence type="ECO:0008006" key="3">
    <source>
        <dbReference type="Google" id="ProtNLM"/>
    </source>
</evidence>
<accession>A0ABR0PJU5</accession>
<dbReference type="EMBL" id="JARKNE010000006">
    <property type="protein sequence ID" value="KAK5824690.1"/>
    <property type="molecule type" value="Genomic_DNA"/>
</dbReference>
<keyword evidence="2" id="KW-1185">Reference proteome</keyword>